<keyword evidence="5" id="KW-1185">Reference proteome</keyword>
<feature type="compositionally biased region" description="Polar residues" evidence="2">
    <location>
        <begin position="249"/>
        <end position="274"/>
    </location>
</feature>
<dbReference type="SMART" id="SM00343">
    <property type="entry name" value="ZnF_C2HC"/>
    <property type="match status" value="1"/>
</dbReference>
<feature type="compositionally biased region" description="Polar residues" evidence="2">
    <location>
        <begin position="303"/>
        <end position="319"/>
    </location>
</feature>
<dbReference type="Proteomes" id="UP001148838">
    <property type="component" value="Unassembled WGS sequence"/>
</dbReference>
<feature type="domain" description="CCHC-type" evidence="3">
    <location>
        <begin position="181"/>
        <end position="196"/>
    </location>
</feature>
<feature type="region of interest" description="Disordered" evidence="2">
    <location>
        <begin position="237"/>
        <end position="342"/>
    </location>
</feature>
<comment type="caution">
    <text evidence="4">The sequence shown here is derived from an EMBL/GenBank/DDBJ whole genome shotgun (WGS) entry which is preliminary data.</text>
</comment>
<dbReference type="PANTHER" id="PTHR46486">
    <property type="entry name" value="CCHC-TYPE DOMAIN-CONTAINING PROTEIN"/>
    <property type="match status" value="1"/>
</dbReference>
<evidence type="ECO:0000259" key="3">
    <source>
        <dbReference type="PROSITE" id="PS50158"/>
    </source>
</evidence>
<dbReference type="EMBL" id="JAJSOF020000025">
    <property type="protein sequence ID" value="KAJ4435122.1"/>
    <property type="molecule type" value="Genomic_DNA"/>
</dbReference>
<dbReference type="PANTHER" id="PTHR46486:SF1">
    <property type="entry name" value="CCHC-TYPE DOMAIN-CONTAINING PROTEIN"/>
    <property type="match status" value="1"/>
</dbReference>
<evidence type="ECO:0000256" key="2">
    <source>
        <dbReference type="SAM" id="MobiDB-lite"/>
    </source>
</evidence>
<feature type="compositionally biased region" description="Basic residues" evidence="2">
    <location>
        <begin position="320"/>
        <end position="335"/>
    </location>
</feature>
<proteinExistence type="predicted"/>
<name>A0ABQ8SN51_PERAM</name>
<evidence type="ECO:0000313" key="5">
    <source>
        <dbReference type="Proteomes" id="UP001148838"/>
    </source>
</evidence>
<dbReference type="InterPro" id="IPR001878">
    <property type="entry name" value="Znf_CCHC"/>
</dbReference>
<keyword evidence="1" id="KW-0479">Metal-binding</keyword>
<evidence type="ECO:0000313" key="4">
    <source>
        <dbReference type="EMBL" id="KAJ4435122.1"/>
    </source>
</evidence>
<sequence length="385" mass="43283">MDTINRNLQIENYNRKNTIKIQFAQSATRPSAQEIHQWIVKKMVINTDQVDTLQLRYAVYLKVITATLYNRLLDKCQGEIEFQNESGEITHVNIGPPDSASVTVRVFNLPPEIPSSVLQTVLNKYGAIQDIRNETWSTQYLLPVYNGVKAVRMNIQKNIPATIQVASYTANITYPGQPQACFVCGDTTHMKQDCPQRTVSLRLQPRNTPRLLSEVVKFNLSEPQNTDVNTAVDEFSENKSLRNDDENSDLQCTTNVHDTMDTNTNAPSISSTPPTEALIRCKRPIPPSESSSSNPPAHIDSLSEVSPYNTDGETTANPKNHSKLNPPRKKSKKVKPPTLDEQLHPVKHILEATPSEFIVNYTQLKSLYENTVGKLLCLIQMTLRV</sequence>
<accession>A0ABQ8SN51</accession>
<keyword evidence="1" id="KW-0862">Zinc</keyword>
<protein>
    <recommendedName>
        <fullName evidence="3">CCHC-type domain-containing protein</fullName>
    </recommendedName>
</protein>
<gene>
    <name evidence="4" type="ORF">ANN_23697</name>
</gene>
<evidence type="ECO:0000256" key="1">
    <source>
        <dbReference type="PROSITE-ProRule" id="PRU00047"/>
    </source>
</evidence>
<keyword evidence="1" id="KW-0863">Zinc-finger</keyword>
<reference evidence="4 5" key="1">
    <citation type="journal article" date="2022" name="Allergy">
        <title>Genome assembly and annotation of Periplaneta americana reveal a comprehensive cockroach allergen profile.</title>
        <authorList>
            <person name="Wang L."/>
            <person name="Xiong Q."/>
            <person name="Saelim N."/>
            <person name="Wang L."/>
            <person name="Nong W."/>
            <person name="Wan A.T."/>
            <person name="Shi M."/>
            <person name="Liu X."/>
            <person name="Cao Q."/>
            <person name="Hui J.H.L."/>
            <person name="Sookrung N."/>
            <person name="Leung T.F."/>
            <person name="Tungtrongchitr A."/>
            <person name="Tsui S.K.W."/>
        </authorList>
    </citation>
    <scope>NUCLEOTIDE SEQUENCE [LARGE SCALE GENOMIC DNA]</scope>
    <source>
        <strain evidence="4">PWHHKU_190912</strain>
    </source>
</reference>
<dbReference type="PROSITE" id="PS50158">
    <property type="entry name" value="ZF_CCHC"/>
    <property type="match status" value="1"/>
</dbReference>
<organism evidence="4 5">
    <name type="scientific">Periplaneta americana</name>
    <name type="common">American cockroach</name>
    <name type="synonym">Blatta americana</name>
    <dbReference type="NCBI Taxonomy" id="6978"/>
    <lineage>
        <taxon>Eukaryota</taxon>
        <taxon>Metazoa</taxon>
        <taxon>Ecdysozoa</taxon>
        <taxon>Arthropoda</taxon>
        <taxon>Hexapoda</taxon>
        <taxon>Insecta</taxon>
        <taxon>Pterygota</taxon>
        <taxon>Neoptera</taxon>
        <taxon>Polyneoptera</taxon>
        <taxon>Dictyoptera</taxon>
        <taxon>Blattodea</taxon>
        <taxon>Blattoidea</taxon>
        <taxon>Blattidae</taxon>
        <taxon>Blattinae</taxon>
        <taxon>Periplaneta</taxon>
    </lineage>
</organism>